<reference evidence="2" key="2">
    <citation type="submission" date="2015-01" db="EMBL/GenBank/DDBJ databases">
        <title>Evolutionary Origins and Diversification of the Mycorrhizal Mutualists.</title>
        <authorList>
            <consortium name="DOE Joint Genome Institute"/>
            <consortium name="Mycorrhizal Genomics Consortium"/>
            <person name="Kohler A."/>
            <person name="Kuo A."/>
            <person name="Nagy L.G."/>
            <person name="Floudas D."/>
            <person name="Copeland A."/>
            <person name="Barry K.W."/>
            <person name="Cichocki N."/>
            <person name="Veneault-Fourrey C."/>
            <person name="LaButti K."/>
            <person name="Lindquist E.A."/>
            <person name="Lipzen A."/>
            <person name="Lundell T."/>
            <person name="Morin E."/>
            <person name="Murat C."/>
            <person name="Riley R."/>
            <person name="Ohm R."/>
            <person name="Sun H."/>
            <person name="Tunlid A."/>
            <person name="Henrissat B."/>
            <person name="Grigoriev I.V."/>
            <person name="Hibbett D.S."/>
            <person name="Martin F."/>
        </authorList>
    </citation>
    <scope>NUCLEOTIDE SEQUENCE [LARGE SCALE GENOMIC DNA]</scope>
    <source>
        <strain evidence="2">MAFF 305830</strain>
    </source>
</reference>
<dbReference type="HOGENOM" id="CLU_874830_0_0_1"/>
<gene>
    <name evidence="1" type="ORF">M408DRAFT_24630</name>
</gene>
<dbReference type="EMBL" id="KN824299">
    <property type="protein sequence ID" value="KIM27423.1"/>
    <property type="molecule type" value="Genomic_DNA"/>
</dbReference>
<reference evidence="1 2" key="1">
    <citation type="submission" date="2014-04" db="EMBL/GenBank/DDBJ databases">
        <authorList>
            <consortium name="DOE Joint Genome Institute"/>
            <person name="Kuo A."/>
            <person name="Zuccaro A."/>
            <person name="Kohler A."/>
            <person name="Nagy L.G."/>
            <person name="Floudas D."/>
            <person name="Copeland A."/>
            <person name="Barry K.W."/>
            <person name="Cichocki N."/>
            <person name="Veneault-Fourrey C."/>
            <person name="LaButti K."/>
            <person name="Lindquist E.A."/>
            <person name="Lipzen A."/>
            <person name="Lundell T."/>
            <person name="Morin E."/>
            <person name="Murat C."/>
            <person name="Sun H."/>
            <person name="Tunlid A."/>
            <person name="Henrissat B."/>
            <person name="Grigoriev I.V."/>
            <person name="Hibbett D.S."/>
            <person name="Martin F."/>
            <person name="Nordberg H.P."/>
            <person name="Cantor M.N."/>
            <person name="Hua S.X."/>
        </authorList>
    </citation>
    <scope>NUCLEOTIDE SEQUENCE [LARGE SCALE GENOMIC DNA]</scope>
    <source>
        <strain evidence="1 2">MAFF 305830</strain>
    </source>
</reference>
<proteinExistence type="predicted"/>
<name>A0A0C2WMB3_SERVB</name>
<protein>
    <submittedName>
        <fullName evidence="1">Uncharacterized protein</fullName>
    </submittedName>
</protein>
<evidence type="ECO:0000313" key="2">
    <source>
        <dbReference type="Proteomes" id="UP000054097"/>
    </source>
</evidence>
<dbReference type="AlphaFoldDB" id="A0A0C2WMB3"/>
<organism evidence="1 2">
    <name type="scientific">Serendipita vermifera MAFF 305830</name>
    <dbReference type="NCBI Taxonomy" id="933852"/>
    <lineage>
        <taxon>Eukaryota</taxon>
        <taxon>Fungi</taxon>
        <taxon>Dikarya</taxon>
        <taxon>Basidiomycota</taxon>
        <taxon>Agaricomycotina</taxon>
        <taxon>Agaricomycetes</taxon>
        <taxon>Sebacinales</taxon>
        <taxon>Serendipitaceae</taxon>
        <taxon>Serendipita</taxon>
    </lineage>
</organism>
<keyword evidence="2" id="KW-1185">Reference proteome</keyword>
<dbReference type="Proteomes" id="UP000054097">
    <property type="component" value="Unassembled WGS sequence"/>
</dbReference>
<evidence type="ECO:0000313" key="1">
    <source>
        <dbReference type="EMBL" id="KIM27423.1"/>
    </source>
</evidence>
<sequence>MAAGSHATVAATSTIMPLYHADYSQLCIAISRDLDQYPEQYLLRGFCDVLSYFVDTIITNDACHCPFGGREHTITECTMLRDNRHAMEMKELPWAINMVEGCSSPDVCEFCLLPNTPKVYKTKPHTPYLFQHHPVDMGTSLCTRRFTTIYHVVIGFILSPTHRQEFGLPEQLDGTSWGTVRQLCQSRWRVNGITLILKMLMVACLASQRCRFTFHHSYRFGGLLYDYQAGSPRPTPLDATPYYSPAYTAISIVYKRLHPAFRQNVAGYTRAADDDLFLNHRFMRNEADNEETTADRARTLDGMIPALLEILVQRNDPA</sequence>
<accession>A0A0C2WMB3</accession>